<gene>
    <name evidence="1" type="ORF">BDP81DRAFT_451290</name>
</gene>
<accession>A0AAI9ZMP7</accession>
<reference evidence="1" key="1">
    <citation type="submission" date="2021-06" db="EMBL/GenBank/DDBJ databases">
        <title>Comparative genomics, transcriptomics and evolutionary studies reveal genomic signatures of adaptation to plant cell wall in hemibiotrophic fungi.</title>
        <authorList>
            <consortium name="DOE Joint Genome Institute"/>
            <person name="Baroncelli R."/>
            <person name="Diaz J.F."/>
            <person name="Benocci T."/>
            <person name="Peng M."/>
            <person name="Battaglia E."/>
            <person name="Haridas S."/>
            <person name="Andreopoulos W."/>
            <person name="Labutti K."/>
            <person name="Pangilinan J."/>
            <person name="Floch G.L."/>
            <person name="Makela M.R."/>
            <person name="Henrissat B."/>
            <person name="Grigoriev I.V."/>
            <person name="Crouch J.A."/>
            <person name="De Vries R.P."/>
            <person name="Sukno S.A."/>
            <person name="Thon M.R."/>
        </authorList>
    </citation>
    <scope>NUCLEOTIDE SEQUENCE</scope>
    <source>
        <strain evidence="1">CBS 102054</strain>
    </source>
</reference>
<evidence type="ECO:0000313" key="1">
    <source>
        <dbReference type="EMBL" id="KAK1634789.1"/>
    </source>
</evidence>
<dbReference type="Proteomes" id="UP001243989">
    <property type="component" value="Unassembled WGS sequence"/>
</dbReference>
<proteinExistence type="predicted"/>
<name>A0AAI9ZMP7_9PEZI</name>
<comment type="caution">
    <text evidence="1">The sequence shown here is derived from an EMBL/GenBank/DDBJ whole genome shotgun (WGS) entry which is preliminary data.</text>
</comment>
<protein>
    <submittedName>
        <fullName evidence="1">Uncharacterized protein</fullName>
    </submittedName>
</protein>
<organism evidence="1 2">
    <name type="scientific">Colletotrichum phormii</name>
    <dbReference type="NCBI Taxonomy" id="359342"/>
    <lineage>
        <taxon>Eukaryota</taxon>
        <taxon>Fungi</taxon>
        <taxon>Dikarya</taxon>
        <taxon>Ascomycota</taxon>
        <taxon>Pezizomycotina</taxon>
        <taxon>Sordariomycetes</taxon>
        <taxon>Hypocreomycetidae</taxon>
        <taxon>Glomerellales</taxon>
        <taxon>Glomerellaceae</taxon>
        <taxon>Colletotrichum</taxon>
        <taxon>Colletotrichum acutatum species complex</taxon>
    </lineage>
</organism>
<dbReference type="GeneID" id="85477473"/>
<evidence type="ECO:0000313" key="2">
    <source>
        <dbReference type="Proteomes" id="UP001243989"/>
    </source>
</evidence>
<dbReference type="RefSeq" id="XP_060443396.1">
    <property type="nucleotide sequence ID" value="XM_060592611.1"/>
</dbReference>
<dbReference type="AlphaFoldDB" id="A0AAI9ZMP7"/>
<dbReference type="EMBL" id="JAHMHQ010000014">
    <property type="protein sequence ID" value="KAK1634789.1"/>
    <property type="molecule type" value="Genomic_DNA"/>
</dbReference>
<sequence length="162" mass="18117">MADCLQALTPDLVPNSTYDRQRHDSPFGASRLVETYETQASQPVEGLIELLLFSLPMAIEADGPQKLDRSTPRTSQVADFMRPFRMIMVEFFKMTISATQLMAVLFRGYLPLSVATLNNAQDDGPRLSTNMSLEEQIEFKIARYSEPGPSASTLESFHTHPS</sequence>
<keyword evidence="2" id="KW-1185">Reference proteome</keyword>